<comment type="function">
    <text evidence="1">Thiol-specific peroxidase that catalyzes the reduction of hydrogen peroxide and organic hydroperoxides to water and alcohols, respectively. Plays a role in cell protection against oxidative stress by detoxifying peroxides and as sensor of hydrogen peroxide-mediated signaling events.</text>
</comment>
<accession>A0ABQ9ETW6</accession>
<proteinExistence type="inferred from homology"/>
<evidence type="ECO:0000256" key="5">
    <source>
        <dbReference type="ARBA" id="ARBA00023002"/>
    </source>
</evidence>
<gene>
    <name evidence="8" type="ORF">KUTeg_013502</name>
</gene>
<sequence length="244" mass="27978">MAAHMVTRLHRLSNLNVSVMNYLIHKRTLKIGEALPNVNLYENSPDNPINLNTLFKGKKGVLFSVVGAFTPGCSQSHIPEYISNYDKFKEEGYDLICCVSVNDPFVMSAWAKQMEAKGKIRMLADPAAEFTKAMKMELDCTNVLGNVRSKRYSLVIEDSKIRSINPEPDHTGLACLLCIRSFSKKDKNTWSLIQLYNIHMYCSQCNNEWKPVMVSVKWCSMFSRWRLQTLPGFTHIYIEKKKKP</sequence>
<dbReference type="Gene3D" id="3.40.30.10">
    <property type="entry name" value="Glutaredoxin"/>
    <property type="match status" value="1"/>
</dbReference>
<evidence type="ECO:0000259" key="7">
    <source>
        <dbReference type="PROSITE" id="PS51352"/>
    </source>
</evidence>
<evidence type="ECO:0000256" key="2">
    <source>
        <dbReference type="ARBA" id="ARBA00010505"/>
    </source>
</evidence>
<dbReference type="InterPro" id="IPR037944">
    <property type="entry name" value="PRX5-like"/>
</dbReference>
<evidence type="ECO:0000256" key="1">
    <source>
        <dbReference type="ARBA" id="ARBA00003330"/>
    </source>
</evidence>
<dbReference type="CDD" id="cd03013">
    <property type="entry name" value="PRX5_like"/>
    <property type="match status" value="1"/>
</dbReference>
<evidence type="ECO:0000256" key="6">
    <source>
        <dbReference type="RuleBase" id="RU366011"/>
    </source>
</evidence>
<keyword evidence="9" id="KW-1185">Reference proteome</keyword>
<comment type="similarity">
    <text evidence="2 6">Belongs to the peroxiredoxin family. Prx5 subfamily.</text>
</comment>
<dbReference type="InterPro" id="IPR013766">
    <property type="entry name" value="Thioredoxin_domain"/>
</dbReference>
<evidence type="ECO:0000313" key="8">
    <source>
        <dbReference type="EMBL" id="KAJ8308628.1"/>
    </source>
</evidence>
<evidence type="ECO:0000256" key="4">
    <source>
        <dbReference type="ARBA" id="ARBA00022862"/>
    </source>
</evidence>
<dbReference type="PROSITE" id="PS51352">
    <property type="entry name" value="THIOREDOXIN_2"/>
    <property type="match status" value="1"/>
</dbReference>
<dbReference type="InterPro" id="IPR013740">
    <property type="entry name" value="Redoxin"/>
</dbReference>
<evidence type="ECO:0000313" key="9">
    <source>
        <dbReference type="Proteomes" id="UP001217089"/>
    </source>
</evidence>
<dbReference type="Proteomes" id="UP001217089">
    <property type="component" value="Unassembled WGS sequence"/>
</dbReference>
<keyword evidence="4 6" id="KW-0049">Antioxidant</keyword>
<comment type="catalytic activity">
    <reaction evidence="6">
        <text>a hydroperoxide + [thioredoxin]-dithiol = an alcohol + [thioredoxin]-disulfide + H2O</text>
        <dbReference type="Rhea" id="RHEA:62620"/>
        <dbReference type="Rhea" id="RHEA-COMP:10698"/>
        <dbReference type="Rhea" id="RHEA-COMP:10700"/>
        <dbReference type="ChEBI" id="CHEBI:15377"/>
        <dbReference type="ChEBI" id="CHEBI:29950"/>
        <dbReference type="ChEBI" id="CHEBI:30879"/>
        <dbReference type="ChEBI" id="CHEBI:35924"/>
        <dbReference type="ChEBI" id="CHEBI:50058"/>
        <dbReference type="EC" id="1.11.1.24"/>
    </reaction>
</comment>
<dbReference type="EC" id="1.11.1.24" evidence="6"/>
<protein>
    <recommendedName>
        <fullName evidence="6">Peroxiredoxin-5</fullName>
        <ecNumber evidence="6">1.11.1.24</ecNumber>
    </recommendedName>
</protein>
<keyword evidence="6" id="KW-0676">Redox-active center</keyword>
<dbReference type="PANTHER" id="PTHR10430:SF16">
    <property type="entry name" value="PEROXIREDOXIN-5, MITOCHONDRIAL"/>
    <property type="match status" value="1"/>
</dbReference>
<dbReference type="EMBL" id="JARBDR010000657">
    <property type="protein sequence ID" value="KAJ8308628.1"/>
    <property type="molecule type" value="Genomic_DNA"/>
</dbReference>
<dbReference type="Pfam" id="PF08534">
    <property type="entry name" value="Redoxin"/>
    <property type="match status" value="1"/>
</dbReference>
<keyword evidence="3 6" id="KW-0575">Peroxidase</keyword>
<dbReference type="PANTHER" id="PTHR10430">
    <property type="entry name" value="PEROXIREDOXIN"/>
    <property type="match status" value="1"/>
</dbReference>
<dbReference type="SUPFAM" id="SSF52833">
    <property type="entry name" value="Thioredoxin-like"/>
    <property type="match status" value="1"/>
</dbReference>
<organism evidence="8 9">
    <name type="scientific">Tegillarca granosa</name>
    <name type="common">Malaysian cockle</name>
    <name type="synonym">Anadara granosa</name>
    <dbReference type="NCBI Taxonomy" id="220873"/>
    <lineage>
        <taxon>Eukaryota</taxon>
        <taxon>Metazoa</taxon>
        <taxon>Spiralia</taxon>
        <taxon>Lophotrochozoa</taxon>
        <taxon>Mollusca</taxon>
        <taxon>Bivalvia</taxon>
        <taxon>Autobranchia</taxon>
        <taxon>Pteriomorphia</taxon>
        <taxon>Arcoida</taxon>
        <taxon>Arcoidea</taxon>
        <taxon>Arcidae</taxon>
        <taxon>Tegillarca</taxon>
    </lineage>
</organism>
<name>A0ABQ9ETW6_TEGGR</name>
<keyword evidence="5 6" id="KW-0560">Oxidoreductase</keyword>
<evidence type="ECO:0000256" key="3">
    <source>
        <dbReference type="ARBA" id="ARBA00022559"/>
    </source>
</evidence>
<comment type="caution">
    <text evidence="8">The sequence shown here is derived from an EMBL/GenBank/DDBJ whole genome shotgun (WGS) entry which is preliminary data.</text>
</comment>
<feature type="domain" description="Thioredoxin" evidence="7">
    <location>
        <begin position="29"/>
        <end position="188"/>
    </location>
</feature>
<reference evidence="8 9" key="1">
    <citation type="submission" date="2022-12" db="EMBL/GenBank/DDBJ databases">
        <title>Chromosome-level genome of Tegillarca granosa.</title>
        <authorList>
            <person name="Kim J."/>
        </authorList>
    </citation>
    <scope>NUCLEOTIDE SEQUENCE [LARGE SCALE GENOMIC DNA]</scope>
    <source>
        <strain evidence="8">Teg-2019</strain>
        <tissue evidence="8">Adductor muscle</tissue>
    </source>
</reference>
<dbReference type="InterPro" id="IPR036249">
    <property type="entry name" value="Thioredoxin-like_sf"/>
</dbReference>